<dbReference type="AlphaFoldDB" id="A0AAW2R4V7"/>
<dbReference type="PANTHER" id="PTHR33116">
    <property type="entry name" value="REVERSE TRANSCRIPTASE ZINC-BINDING DOMAIN-CONTAINING PROTEIN-RELATED-RELATED"/>
    <property type="match status" value="1"/>
</dbReference>
<dbReference type="PANTHER" id="PTHR33116:SF86">
    <property type="entry name" value="REVERSE TRANSCRIPTASE DOMAIN-CONTAINING PROTEIN"/>
    <property type="match status" value="1"/>
</dbReference>
<reference evidence="1" key="2">
    <citation type="journal article" date="2024" name="Plant">
        <title>Genomic evolution and insights into agronomic trait innovations of Sesamum species.</title>
        <authorList>
            <person name="Miao H."/>
            <person name="Wang L."/>
            <person name="Qu L."/>
            <person name="Liu H."/>
            <person name="Sun Y."/>
            <person name="Le M."/>
            <person name="Wang Q."/>
            <person name="Wei S."/>
            <person name="Zheng Y."/>
            <person name="Lin W."/>
            <person name="Duan Y."/>
            <person name="Cao H."/>
            <person name="Xiong S."/>
            <person name="Wang X."/>
            <person name="Wei L."/>
            <person name="Li C."/>
            <person name="Ma Q."/>
            <person name="Ju M."/>
            <person name="Zhao R."/>
            <person name="Li G."/>
            <person name="Mu C."/>
            <person name="Tian Q."/>
            <person name="Mei H."/>
            <person name="Zhang T."/>
            <person name="Gao T."/>
            <person name="Zhang H."/>
        </authorList>
    </citation>
    <scope>NUCLEOTIDE SEQUENCE</scope>
    <source>
        <strain evidence="1">G02</strain>
    </source>
</reference>
<evidence type="ECO:0000313" key="1">
    <source>
        <dbReference type="EMBL" id="KAL0374598.1"/>
    </source>
</evidence>
<evidence type="ECO:0008006" key="2">
    <source>
        <dbReference type="Google" id="ProtNLM"/>
    </source>
</evidence>
<sequence length="715" mass="82039">MTQRRTEETPAPYGKRKTFVPHWNLMDYLILALTGILTHGATGKNFRTQSERLDRACADDNWLNLFPNAQVFHSSNVYSDHQPIILQTDDHSEYQHRNIRKPFRFEAAWMGHEDCDQIIEQSWRGGSGSVTENSFLSHLHKCRTELKVWNSKVRSVSLKKRIETLELKLTNLRRGQISADSKLEEHKTLKVIEELTIREEGYWKQRGKKHWLKLGDKNTSFFHMAASDRRKKNLISRLKDSNNRVVKDKRGCRGTECVSNKVDDRMNQTLLQPYTEEEIRKAVFQMAPFKSPGPDASKTIANRLKPLLDNIISQNQSAFVPGRLISDNILIAFEINHFLRTRYGGGKHYAAIKLDISKASFQLVDKECRTNGHDQRGFYMQTSTEHLTLLFADDTQLYCEASHPSITSVKDILDTYARASGQMINYNKSSMVLSKNSPDNLKDELPALLGLQISEQHERYLGLPSVVGRSKRGVFSYIRDRVWQRIKGMSSNFFWHNKEQRKIHWINWSRLGNRKCEGGLGFRSLKAFNMAMLAKQLWRLITKPQCLLSQVLKAKYYPSTSLMEAKVGYRPSMTWRSIINSKDIISAGSRWSVGSGSSIKIWKDPWLPRPSTFRPITLPPEGLEDATVAAMIDPDTKEWDRHIIENMFIPEDQELILKIPLGRESLADSRCWHYSQNGLFSVRSAYLLAAAALHSHSPAIGLTHMFTTAGKQSGQ</sequence>
<reference evidence="1" key="1">
    <citation type="submission" date="2020-06" db="EMBL/GenBank/DDBJ databases">
        <authorList>
            <person name="Li T."/>
            <person name="Hu X."/>
            <person name="Zhang T."/>
            <person name="Song X."/>
            <person name="Zhang H."/>
            <person name="Dai N."/>
            <person name="Sheng W."/>
            <person name="Hou X."/>
            <person name="Wei L."/>
        </authorList>
    </citation>
    <scope>NUCLEOTIDE SEQUENCE</scope>
    <source>
        <strain evidence="1">G02</strain>
        <tissue evidence="1">Leaf</tissue>
    </source>
</reference>
<dbReference type="SUPFAM" id="SSF56219">
    <property type="entry name" value="DNase I-like"/>
    <property type="match status" value="1"/>
</dbReference>
<name>A0AAW2R4V7_SESRA</name>
<protein>
    <recommendedName>
        <fullName evidence="2">Reverse transcriptase</fullName>
    </recommendedName>
</protein>
<dbReference type="EMBL" id="JACGWJ010000014">
    <property type="protein sequence ID" value="KAL0374598.1"/>
    <property type="molecule type" value="Genomic_DNA"/>
</dbReference>
<gene>
    <name evidence="1" type="ORF">Sradi_3375500</name>
</gene>
<proteinExistence type="predicted"/>
<comment type="caution">
    <text evidence="1">The sequence shown here is derived from an EMBL/GenBank/DDBJ whole genome shotgun (WGS) entry which is preliminary data.</text>
</comment>
<accession>A0AAW2R4V7</accession>
<dbReference type="InterPro" id="IPR036691">
    <property type="entry name" value="Endo/exonu/phosph_ase_sf"/>
</dbReference>
<organism evidence="1">
    <name type="scientific">Sesamum radiatum</name>
    <name type="common">Black benniseed</name>
    <dbReference type="NCBI Taxonomy" id="300843"/>
    <lineage>
        <taxon>Eukaryota</taxon>
        <taxon>Viridiplantae</taxon>
        <taxon>Streptophyta</taxon>
        <taxon>Embryophyta</taxon>
        <taxon>Tracheophyta</taxon>
        <taxon>Spermatophyta</taxon>
        <taxon>Magnoliopsida</taxon>
        <taxon>eudicotyledons</taxon>
        <taxon>Gunneridae</taxon>
        <taxon>Pentapetalae</taxon>
        <taxon>asterids</taxon>
        <taxon>lamiids</taxon>
        <taxon>Lamiales</taxon>
        <taxon>Pedaliaceae</taxon>
        <taxon>Sesamum</taxon>
    </lineage>
</organism>